<dbReference type="Pfam" id="PF05699">
    <property type="entry name" value="Dimer_Tnp_hAT"/>
    <property type="match status" value="1"/>
</dbReference>
<dbReference type="SUPFAM" id="SSF53098">
    <property type="entry name" value="Ribonuclease H-like"/>
    <property type="match status" value="1"/>
</dbReference>
<dbReference type="InterPro" id="IPR008906">
    <property type="entry name" value="HATC_C_dom"/>
</dbReference>
<gene>
    <name evidence="2" type="ORF">HYFRA_00007309</name>
</gene>
<dbReference type="AlphaFoldDB" id="A0A9N9PLP9"/>
<reference evidence="2" key="1">
    <citation type="submission" date="2021-07" db="EMBL/GenBank/DDBJ databases">
        <authorList>
            <person name="Durling M."/>
        </authorList>
    </citation>
    <scope>NUCLEOTIDE SEQUENCE</scope>
</reference>
<dbReference type="OrthoDB" id="3560146at2759"/>
<accession>A0A9N9PLP9</accession>
<organism evidence="2 3">
    <name type="scientific">Hymenoscyphus fraxineus</name>
    <dbReference type="NCBI Taxonomy" id="746836"/>
    <lineage>
        <taxon>Eukaryota</taxon>
        <taxon>Fungi</taxon>
        <taxon>Dikarya</taxon>
        <taxon>Ascomycota</taxon>
        <taxon>Pezizomycotina</taxon>
        <taxon>Leotiomycetes</taxon>
        <taxon>Helotiales</taxon>
        <taxon>Helotiaceae</taxon>
        <taxon>Hymenoscyphus</taxon>
    </lineage>
</organism>
<feature type="domain" description="HAT C-terminal dimerisation" evidence="1">
    <location>
        <begin position="21"/>
        <end position="75"/>
    </location>
</feature>
<evidence type="ECO:0000259" key="1">
    <source>
        <dbReference type="Pfam" id="PF05699"/>
    </source>
</evidence>
<dbReference type="PANTHER" id="PTHR23272:SF161">
    <property type="entry name" value="ZINC FINGER BED DOMAIN-CONTAINING PROTEIN RICESLEEPER 1-LIKE"/>
    <property type="match status" value="1"/>
</dbReference>
<dbReference type="GO" id="GO:0046983">
    <property type="term" value="F:protein dimerization activity"/>
    <property type="evidence" value="ECO:0007669"/>
    <property type="project" value="InterPro"/>
</dbReference>
<evidence type="ECO:0000313" key="2">
    <source>
        <dbReference type="EMBL" id="CAG8951396.1"/>
    </source>
</evidence>
<dbReference type="EMBL" id="CAJVRL010000043">
    <property type="protein sequence ID" value="CAG8951396.1"/>
    <property type="molecule type" value="Genomic_DNA"/>
</dbReference>
<dbReference type="PANTHER" id="PTHR23272">
    <property type="entry name" value="BED FINGER-RELATED"/>
    <property type="match status" value="1"/>
</dbReference>
<proteinExistence type="predicted"/>
<name>A0A9N9PLP9_9HELO</name>
<evidence type="ECO:0000313" key="3">
    <source>
        <dbReference type="Proteomes" id="UP000696280"/>
    </source>
</evidence>
<sequence length="97" mass="10932">MSLRPGEPIGSLHSAMLGKQYDYPILFQMARDYLGIPATLAPSKRVFSNGGRVITKDRCRISGKRVRWIICLRDWGIIPEEVLDELTDEEIEAIVTG</sequence>
<dbReference type="Proteomes" id="UP000696280">
    <property type="component" value="Unassembled WGS sequence"/>
</dbReference>
<comment type="caution">
    <text evidence="2">The sequence shown here is derived from an EMBL/GenBank/DDBJ whole genome shotgun (WGS) entry which is preliminary data.</text>
</comment>
<protein>
    <recommendedName>
        <fullName evidence="1">HAT C-terminal dimerisation domain-containing protein</fullName>
    </recommendedName>
</protein>
<keyword evidence="3" id="KW-1185">Reference proteome</keyword>
<dbReference type="InterPro" id="IPR012337">
    <property type="entry name" value="RNaseH-like_sf"/>
</dbReference>